<dbReference type="EMBL" id="CP100595">
    <property type="protein sequence ID" value="UTJ07251.1"/>
    <property type="molecule type" value="Genomic_DNA"/>
</dbReference>
<evidence type="ECO:0000313" key="2">
    <source>
        <dbReference type="EMBL" id="UTJ07251.1"/>
    </source>
</evidence>
<keyword evidence="3" id="KW-1185">Reference proteome</keyword>
<proteinExistence type="predicted"/>
<name>A0ABY5E699_9BACT</name>
<reference evidence="2" key="1">
    <citation type="submission" date="2022-07" db="EMBL/GenBank/DDBJ databases">
        <title>Arcobacter roscoffensis sp. nov., a marine bacterium isolated from coastal seawater collected from Roscoff, France.</title>
        <authorList>
            <person name="Pascual J."/>
            <person name="Lepeaux C."/>
            <person name="Methner A."/>
            <person name="Overmann J."/>
        </authorList>
    </citation>
    <scope>NUCLEOTIDE SEQUENCE</scope>
    <source>
        <strain evidence="2">ARW1-2F2</strain>
    </source>
</reference>
<accession>A0ABY5E699</accession>
<dbReference type="Gene3D" id="2.40.128.110">
    <property type="entry name" value="Lipid/polyisoprenoid-binding, YceI-like"/>
    <property type="match status" value="1"/>
</dbReference>
<feature type="domain" description="Lipid/polyisoprenoid-binding YceI-like" evidence="1">
    <location>
        <begin position="35"/>
        <end position="179"/>
    </location>
</feature>
<dbReference type="Proteomes" id="UP001060012">
    <property type="component" value="Chromosome"/>
</dbReference>
<dbReference type="InterPro" id="IPR036761">
    <property type="entry name" value="TTHA0802/YceI-like_sf"/>
</dbReference>
<evidence type="ECO:0000259" key="1">
    <source>
        <dbReference type="Pfam" id="PF04264"/>
    </source>
</evidence>
<organism evidence="2 3">
    <name type="scientific">Arcobacter roscoffensis</name>
    <dbReference type="NCBI Taxonomy" id="2961520"/>
    <lineage>
        <taxon>Bacteria</taxon>
        <taxon>Pseudomonadati</taxon>
        <taxon>Campylobacterota</taxon>
        <taxon>Epsilonproteobacteria</taxon>
        <taxon>Campylobacterales</taxon>
        <taxon>Arcobacteraceae</taxon>
        <taxon>Arcobacter</taxon>
    </lineage>
</organism>
<dbReference type="Pfam" id="PF04264">
    <property type="entry name" value="YceI"/>
    <property type="match status" value="1"/>
</dbReference>
<evidence type="ECO:0000313" key="3">
    <source>
        <dbReference type="Proteomes" id="UP001060012"/>
    </source>
</evidence>
<dbReference type="SUPFAM" id="SSF101874">
    <property type="entry name" value="YceI-like"/>
    <property type="match status" value="1"/>
</dbReference>
<protein>
    <submittedName>
        <fullName evidence="2">YceI family protein</fullName>
    </submittedName>
</protein>
<gene>
    <name evidence="2" type="ORF">NJU99_03940</name>
</gene>
<dbReference type="InterPro" id="IPR007372">
    <property type="entry name" value="Lipid/polyisoprenoid-bd_YceI"/>
</dbReference>
<sequence>MRKILLTSIFAFALITNLNAYELNGDLLIKWTGFKTMEKAPVSGTFKDIKVEIKENKDLEEFLKSAKVTIKTASFDSKNEYRDNNITSTLFSLATSKQIIASISKVNVKDRALNLKLTMNETTKDVPMRFEILNDLIYAKGKIDILDYNMKNSFLAFAKKCAPYHENKSYSDVEIEFSLPYKN</sequence>
<dbReference type="RefSeq" id="WP_254577429.1">
    <property type="nucleotide sequence ID" value="NZ_CP100595.1"/>
</dbReference>